<organism evidence="3 4">
    <name type="scientific">Oceanobacillus halophilus</name>
    <dbReference type="NCBI Taxonomy" id="930130"/>
    <lineage>
        <taxon>Bacteria</taxon>
        <taxon>Bacillati</taxon>
        <taxon>Bacillota</taxon>
        <taxon>Bacilli</taxon>
        <taxon>Bacillales</taxon>
        <taxon>Bacillaceae</taxon>
        <taxon>Oceanobacillus</taxon>
    </lineage>
</organism>
<feature type="compositionally biased region" description="Low complexity" evidence="1">
    <location>
        <begin position="77"/>
        <end position="96"/>
    </location>
</feature>
<dbReference type="AlphaFoldDB" id="A0A494ZWZ3"/>
<accession>A0A494ZWZ3</accession>
<dbReference type="GO" id="GO:0030435">
    <property type="term" value="P:sporulation resulting in formation of a cellular spore"/>
    <property type="evidence" value="ECO:0007669"/>
    <property type="project" value="InterPro"/>
</dbReference>
<dbReference type="NCBIfam" id="TIGR02898">
    <property type="entry name" value="spore_YhcN_YlaJ"/>
    <property type="match status" value="1"/>
</dbReference>
<feature type="signal peptide" evidence="2">
    <location>
        <begin position="1"/>
        <end position="21"/>
    </location>
</feature>
<dbReference type="RefSeq" id="WP_121205090.1">
    <property type="nucleotide sequence ID" value="NZ_RBZP01000014.1"/>
</dbReference>
<proteinExistence type="predicted"/>
<feature type="region of interest" description="Disordered" evidence="1">
    <location>
        <begin position="25"/>
        <end position="47"/>
    </location>
</feature>
<name>A0A494ZWZ3_9BACI</name>
<gene>
    <name evidence="3" type="ORF">D8M06_14300</name>
</gene>
<keyword evidence="4" id="KW-1185">Reference proteome</keyword>
<dbReference type="Pfam" id="PF09580">
    <property type="entry name" value="Spore_YhcN_YlaJ"/>
    <property type="match status" value="1"/>
</dbReference>
<feature type="chain" id="PRO_5019869572" evidence="2">
    <location>
        <begin position="22"/>
        <end position="230"/>
    </location>
</feature>
<protein>
    <submittedName>
        <fullName evidence="3">YhcN/YlaJ family sporulation lipoprotein</fullName>
    </submittedName>
</protein>
<feature type="region of interest" description="Disordered" evidence="1">
    <location>
        <begin position="144"/>
        <end position="165"/>
    </location>
</feature>
<dbReference type="PROSITE" id="PS51257">
    <property type="entry name" value="PROKAR_LIPOPROTEIN"/>
    <property type="match status" value="1"/>
</dbReference>
<reference evidence="3 4" key="1">
    <citation type="journal article" date="2016" name="Int. J. Syst. Evol. Microbiol.">
        <title>Oceanobacillus halophilus sp. nov., a novel moderately halophilic bacterium from a hypersaline lake.</title>
        <authorList>
            <person name="Amoozegar M.A."/>
            <person name="Bagheri M."/>
            <person name="Makhdoumi A."/>
            <person name="Nikou M.M."/>
            <person name="Fazeli S.A.S."/>
            <person name="Schumann P."/>
            <person name="Sproer C."/>
            <person name="Sanchez-Porro C."/>
            <person name="Ventosa A."/>
        </authorList>
    </citation>
    <scope>NUCLEOTIDE SEQUENCE [LARGE SCALE GENOMIC DNA]</scope>
    <source>
        <strain evidence="3 4">DSM 23996</strain>
    </source>
</reference>
<keyword evidence="2" id="KW-0732">Signal</keyword>
<evidence type="ECO:0000256" key="2">
    <source>
        <dbReference type="SAM" id="SignalP"/>
    </source>
</evidence>
<dbReference type="InterPro" id="IPR014247">
    <property type="entry name" value="Spore_lipoprot_YhcN/YlaJ"/>
</dbReference>
<sequence length="230" mass="26145">MKKKLIAGAIVVSLALGGCQAAEEGASPNGAGNLDHARYGTDTGDGMTNVRNYRMQRDADDFQNRDARNINHRTNDRNMNNNAQNNNYTNLNQNRVNDNDNENRYEIASEAADKISDKVKEIDNVYVVTTDNNAYVAAELDTDKKDRNRNKNQNDNQNRFDDELSDKVKEEISDIVKSVDKDIDNVYVSTNPDFFDLTNNYVEDVDRGEPIEGFFDQFGNMIERLFPQNK</sequence>
<dbReference type="EMBL" id="RBZP01000014">
    <property type="protein sequence ID" value="RKQ31242.1"/>
    <property type="molecule type" value="Genomic_DNA"/>
</dbReference>
<evidence type="ECO:0000313" key="3">
    <source>
        <dbReference type="EMBL" id="RKQ31242.1"/>
    </source>
</evidence>
<evidence type="ECO:0000256" key="1">
    <source>
        <dbReference type="SAM" id="MobiDB-lite"/>
    </source>
</evidence>
<comment type="caution">
    <text evidence="3">The sequence shown here is derived from an EMBL/GenBank/DDBJ whole genome shotgun (WGS) entry which is preliminary data.</text>
</comment>
<dbReference type="InterPro" id="IPR019076">
    <property type="entry name" value="Spore_lipoprot_YhcN/YlaJ-like"/>
</dbReference>
<evidence type="ECO:0000313" key="4">
    <source>
        <dbReference type="Proteomes" id="UP000269301"/>
    </source>
</evidence>
<feature type="region of interest" description="Disordered" evidence="1">
    <location>
        <begin position="72"/>
        <end position="99"/>
    </location>
</feature>
<keyword evidence="3" id="KW-0449">Lipoprotein</keyword>
<dbReference type="Proteomes" id="UP000269301">
    <property type="component" value="Unassembled WGS sequence"/>
</dbReference>